<dbReference type="SUPFAM" id="SSF53807">
    <property type="entry name" value="Helical backbone' metal receptor"/>
    <property type="match status" value="1"/>
</dbReference>
<dbReference type="Pfam" id="PF01297">
    <property type="entry name" value="ZnuA"/>
    <property type="match status" value="1"/>
</dbReference>
<dbReference type="GO" id="GO:0030001">
    <property type="term" value="P:metal ion transport"/>
    <property type="evidence" value="ECO:0007669"/>
    <property type="project" value="InterPro"/>
</dbReference>
<dbReference type="RefSeq" id="WP_007501994.1">
    <property type="nucleotide sequence ID" value="NZ_AGBF01000164.1"/>
</dbReference>
<evidence type="ECO:0000256" key="2">
    <source>
        <dbReference type="ARBA" id="ARBA00022448"/>
    </source>
</evidence>
<dbReference type="Gene3D" id="3.40.50.1980">
    <property type="entry name" value="Nitrogenase molybdenum iron protein domain"/>
    <property type="match status" value="2"/>
</dbReference>
<dbReference type="OrthoDB" id="9810636at2"/>
<protein>
    <submittedName>
        <fullName evidence="7">ABC-transporter metal-binding lipoprotein</fullName>
    </submittedName>
</protein>
<feature type="chain" id="PRO_5003430098" evidence="6">
    <location>
        <begin position="33"/>
        <end position="314"/>
    </location>
</feature>
<feature type="signal peptide" evidence="6">
    <location>
        <begin position="1"/>
        <end position="32"/>
    </location>
</feature>
<dbReference type="PROSITE" id="PS51257">
    <property type="entry name" value="PROKAR_LIPOPROTEIN"/>
    <property type="match status" value="1"/>
</dbReference>
<dbReference type="GO" id="GO:0046872">
    <property type="term" value="F:metal ion binding"/>
    <property type="evidence" value="ECO:0007669"/>
    <property type="project" value="InterPro"/>
</dbReference>
<evidence type="ECO:0000256" key="4">
    <source>
        <dbReference type="RuleBase" id="RU003512"/>
    </source>
</evidence>
<organism evidence="7 8">
    <name type="scientific">Streptomyces zinciresistens K42</name>
    <dbReference type="NCBI Taxonomy" id="700597"/>
    <lineage>
        <taxon>Bacteria</taxon>
        <taxon>Bacillati</taxon>
        <taxon>Actinomycetota</taxon>
        <taxon>Actinomycetes</taxon>
        <taxon>Kitasatosporales</taxon>
        <taxon>Streptomycetaceae</taxon>
        <taxon>Streptomyces</taxon>
    </lineage>
</organism>
<feature type="region of interest" description="Disordered" evidence="5">
    <location>
        <begin position="124"/>
        <end position="145"/>
    </location>
</feature>
<dbReference type="EMBL" id="AGBF01000164">
    <property type="protein sequence ID" value="EGX56141.1"/>
    <property type="molecule type" value="Genomic_DNA"/>
</dbReference>
<keyword evidence="7" id="KW-0449">Lipoprotein</keyword>
<evidence type="ECO:0000256" key="1">
    <source>
        <dbReference type="ARBA" id="ARBA00011028"/>
    </source>
</evidence>
<sequence length="314" mass="33446">MNVRRSLLSGAALAAVATLGAGLLTACSTAGATPAGTEKFDVVASFYPMAFLAERIGGDHVNVTTLTEPGQEPHDLEISARQRARLEVSDAALYLKGLQPSVDDAVGQTDLRTKIDAASLTRLRDQRGTGHADGGGRSGAHAPDPHVWLDPVKYAQIAEGVARAFEKGDPAHAADYRRNAEALTLRLKALDRRFAEGLKHTRTKVVLTQHASFGYLADRYGLRQEAVAGTDPEGEPSPARIRELRDEARTDAVTTVFHETLVSDRAAKTLASEAGLRTAVLDPVEGITGASRGRDYFAVMEANLTALRSALGAR</sequence>
<keyword evidence="3 6" id="KW-0732">Signal</keyword>
<proteinExistence type="inferred from homology"/>
<dbReference type="AlphaFoldDB" id="G2GK24"/>
<reference evidence="7 8" key="1">
    <citation type="submission" date="2011-08" db="EMBL/GenBank/DDBJ databases">
        <authorList>
            <person name="Lin Y."/>
            <person name="Hao X."/>
            <person name="Johnstone L."/>
            <person name="Miller S.J."/>
            <person name="Wei G."/>
            <person name="Rensing C."/>
        </authorList>
    </citation>
    <scope>NUCLEOTIDE SEQUENCE [LARGE SCALE GENOMIC DNA]</scope>
    <source>
        <strain evidence="7 8">K42</strain>
    </source>
</reference>
<evidence type="ECO:0000256" key="5">
    <source>
        <dbReference type="SAM" id="MobiDB-lite"/>
    </source>
</evidence>
<comment type="similarity">
    <text evidence="1 4">Belongs to the bacterial solute-binding protein 9 family.</text>
</comment>
<dbReference type="InterPro" id="IPR006311">
    <property type="entry name" value="TAT_signal"/>
</dbReference>
<dbReference type="InterPro" id="IPR050492">
    <property type="entry name" value="Bact_metal-bind_prot9"/>
</dbReference>
<dbReference type="PRINTS" id="PR00691">
    <property type="entry name" value="ADHESINB"/>
</dbReference>
<dbReference type="PANTHER" id="PTHR42953">
    <property type="entry name" value="HIGH-AFFINITY ZINC UPTAKE SYSTEM PROTEIN ZNUA-RELATED"/>
    <property type="match status" value="1"/>
</dbReference>
<evidence type="ECO:0000313" key="8">
    <source>
        <dbReference type="Proteomes" id="UP000004217"/>
    </source>
</evidence>
<dbReference type="PANTHER" id="PTHR42953:SF3">
    <property type="entry name" value="HIGH-AFFINITY ZINC UPTAKE SYSTEM PROTEIN ZNUA"/>
    <property type="match status" value="1"/>
</dbReference>
<dbReference type="PRINTS" id="PR00690">
    <property type="entry name" value="ADHESNFAMILY"/>
</dbReference>
<dbReference type="PROSITE" id="PS51318">
    <property type="entry name" value="TAT"/>
    <property type="match status" value="1"/>
</dbReference>
<comment type="caution">
    <text evidence="7">The sequence shown here is derived from an EMBL/GenBank/DDBJ whole genome shotgun (WGS) entry which is preliminary data.</text>
</comment>
<gene>
    <name evidence="7" type="ORF">SZN_29335</name>
</gene>
<dbReference type="Proteomes" id="UP000004217">
    <property type="component" value="Unassembled WGS sequence"/>
</dbReference>
<keyword evidence="2 4" id="KW-0813">Transport</keyword>
<name>G2GK24_9ACTN</name>
<keyword evidence="8" id="KW-1185">Reference proteome</keyword>
<dbReference type="InterPro" id="IPR006128">
    <property type="entry name" value="Lipoprotein_PsaA-like"/>
</dbReference>
<evidence type="ECO:0000313" key="7">
    <source>
        <dbReference type="EMBL" id="EGX56141.1"/>
    </source>
</evidence>
<dbReference type="GO" id="GO:0007155">
    <property type="term" value="P:cell adhesion"/>
    <property type="evidence" value="ECO:0007669"/>
    <property type="project" value="InterPro"/>
</dbReference>
<evidence type="ECO:0000256" key="6">
    <source>
        <dbReference type="SAM" id="SignalP"/>
    </source>
</evidence>
<dbReference type="InterPro" id="IPR006127">
    <property type="entry name" value="ZnuA-like"/>
</dbReference>
<evidence type="ECO:0000256" key="3">
    <source>
        <dbReference type="ARBA" id="ARBA00022729"/>
    </source>
</evidence>
<dbReference type="InterPro" id="IPR006129">
    <property type="entry name" value="AdhesinB"/>
</dbReference>
<accession>G2GK24</accession>
<dbReference type="PATRIC" id="fig|700597.3.peg.5758"/>